<keyword evidence="2" id="KW-1185">Reference proteome</keyword>
<gene>
    <name evidence="1" type="ORF">EXIGLDRAFT_112291</name>
</gene>
<dbReference type="Proteomes" id="UP000077266">
    <property type="component" value="Unassembled WGS sequence"/>
</dbReference>
<dbReference type="AlphaFoldDB" id="A0A165NLV6"/>
<name>A0A165NLV6_EXIGL</name>
<protein>
    <submittedName>
        <fullName evidence="1">Uncharacterized protein</fullName>
    </submittedName>
</protein>
<sequence length="157" mass="17382">MEGTILGREDPRYNPVQLAYVSHEQIKSLRRASLFLGDAATGQVACVSLIPNVFRILSACFSKFRWREEHPNVMFRSGFSSLPLALRGSGPASVASTFRWRPCSFFAAVERSSAQVSRSRAGILNVATGTHYSKSPYPLLPSRRRECSPLFAASSRL</sequence>
<organism evidence="1 2">
    <name type="scientific">Exidia glandulosa HHB12029</name>
    <dbReference type="NCBI Taxonomy" id="1314781"/>
    <lineage>
        <taxon>Eukaryota</taxon>
        <taxon>Fungi</taxon>
        <taxon>Dikarya</taxon>
        <taxon>Basidiomycota</taxon>
        <taxon>Agaricomycotina</taxon>
        <taxon>Agaricomycetes</taxon>
        <taxon>Auriculariales</taxon>
        <taxon>Exidiaceae</taxon>
        <taxon>Exidia</taxon>
    </lineage>
</organism>
<proteinExistence type="predicted"/>
<dbReference type="InParanoid" id="A0A165NLV6"/>
<dbReference type="EMBL" id="KV425897">
    <property type="protein sequence ID" value="KZW00927.1"/>
    <property type="molecule type" value="Genomic_DNA"/>
</dbReference>
<reference evidence="1 2" key="1">
    <citation type="journal article" date="2016" name="Mol. Biol. Evol.">
        <title>Comparative Genomics of Early-Diverging Mushroom-Forming Fungi Provides Insights into the Origins of Lignocellulose Decay Capabilities.</title>
        <authorList>
            <person name="Nagy L.G."/>
            <person name="Riley R."/>
            <person name="Tritt A."/>
            <person name="Adam C."/>
            <person name="Daum C."/>
            <person name="Floudas D."/>
            <person name="Sun H."/>
            <person name="Yadav J.S."/>
            <person name="Pangilinan J."/>
            <person name="Larsson K.H."/>
            <person name="Matsuura K."/>
            <person name="Barry K."/>
            <person name="Labutti K."/>
            <person name="Kuo R."/>
            <person name="Ohm R.A."/>
            <person name="Bhattacharya S.S."/>
            <person name="Shirouzu T."/>
            <person name="Yoshinaga Y."/>
            <person name="Martin F.M."/>
            <person name="Grigoriev I.V."/>
            <person name="Hibbett D.S."/>
        </authorList>
    </citation>
    <scope>NUCLEOTIDE SEQUENCE [LARGE SCALE GENOMIC DNA]</scope>
    <source>
        <strain evidence="1 2">HHB12029</strain>
    </source>
</reference>
<evidence type="ECO:0000313" key="1">
    <source>
        <dbReference type="EMBL" id="KZW00927.1"/>
    </source>
</evidence>
<evidence type="ECO:0000313" key="2">
    <source>
        <dbReference type="Proteomes" id="UP000077266"/>
    </source>
</evidence>
<accession>A0A165NLV6</accession>